<evidence type="ECO:0000313" key="1">
    <source>
        <dbReference type="EMBL" id="TWJ19137.1"/>
    </source>
</evidence>
<comment type="caution">
    <text evidence="1">The sequence shown here is derived from an EMBL/GenBank/DDBJ whole genome shotgun (WGS) entry which is preliminary data.</text>
</comment>
<reference evidence="1 2" key="1">
    <citation type="submission" date="2019-07" db="EMBL/GenBank/DDBJ databases">
        <title>Genomic Encyclopedia of Archaeal and Bacterial Type Strains, Phase II (KMG-II): from individual species to whole genera.</title>
        <authorList>
            <person name="Goeker M."/>
        </authorList>
    </citation>
    <scope>NUCLEOTIDE SEQUENCE [LARGE SCALE GENOMIC DNA]</scope>
    <source>
        <strain evidence="1 2">ATCC BAA-1139</strain>
    </source>
</reference>
<name>A0A562VN41_9BACT</name>
<protein>
    <submittedName>
        <fullName evidence="1">Uncharacterized protein</fullName>
    </submittedName>
</protein>
<gene>
    <name evidence="1" type="ORF">JN12_02084</name>
</gene>
<dbReference type="AlphaFoldDB" id="A0A562VN41"/>
<dbReference type="OrthoDB" id="5396663at2"/>
<dbReference type="RefSeq" id="WP_145022290.1">
    <property type="nucleotide sequence ID" value="NZ_VLLN01000011.1"/>
</dbReference>
<organism evidence="1 2">
    <name type="scientific">Geobacter argillaceus</name>
    <dbReference type="NCBI Taxonomy" id="345631"/>
    <lineage>
        <taxon>Bacteria</taxon>
        <taxon>Pseudomonadati</taxon>
        <taxon>Thermodesulfobacteriota</taxon>
        <taxon>Desulfuromonadia</taxon>
        <taxon>Geobacterales</taxon>
        <taxon>Geobacteraceae</taxon>
        <taxon>Geobacter</taxon>
    </lineage>
</organism>
<evidence type="ECO:0000313" key="2">
    <source>
        <dbReference type="Proteomes" id="UP000319449"/>
    </source>
</evidence>
<proteinExistence type="predicted"/>
<dbReference type="EMBL" id="VLLN01000011">
    <property type="protein sequence ID" value="TWJ19137.1"/>
    <property type="molecule type" value="Genomic_DNA"/>
</dbReference>
<sequence>MNSAIPGVPRLIANRLPILLIVVMMGICGCAHQPTIASAPATYLWQSGDQFVALVPTEQSPGSVPSDHPVSLGQDRLRGALASLEWQDSADVKPVQLLTDYELSILAEQITVGLAKAAPGEELVFALIGNHPAFMGLAKRPQVTTGRVFYSQGRVNLILGMVHEELGKNDDRRLQPFVPGSRGAPAGFAGQVTVLPEVGEKRRADWLIINPAAVIPLPKQLPSLGTVPTPAIDAVPVAGPERGTPQQPGRTDKGKRIEERLILLNDLKEKGLITEQEYRTKRQEILGDI</sequence>
<accession>A0A562VN41</accession>
<keyword evidence="2" id="KW-1185">Reference proteome</keyword>
<dbReference type="Proteomes" id="UP000319449">
    <property type="component" value="Unassembled WGS sequence"/>
</dbReference>